<protein>
    <recommendedName>
        <fullName evidence="4">Prephenate dehydrogenase</fullName>
        <ecNumber evidence="3">1.3.1.12</ecNumber>
    </recommendedName>
</protein>
<dbReference type="Pfam" id="PF20463">
    <property type="entry name" value="PDH_C"/>
    <property type="match status" value="1"/>
</dbReference>
<dbReference type="Gene3D" id="3.30.70.260">
    <property type="match status" value="1"/>
</dbReference>
<dbReference type="FunFam" id="1.10.3660.10:FF:000003">
    <property type="entry name" value="Prephenate dehydrogenase"/>
    <property type="match status" value="1"/>
</dbReference>
<dbReference type="GO" id="GO:0006571">
    <property type="term" value="P:tyrosine biosynthetic process"/>
    <property type="evidence" value="ECO:0007669"/>
    <property type="project" value="UniProtKB-UniPathway"/>
</dbReference>
<dbReference type="SUPFAM" id="SSF48179">
    <property type="entry name" value="6-phosphogluconate dehydrogenase C-terminal domain-like"/>
    <property type="match status" value="1"/>
</dbReference>
<proteinExistence type="inferred from homology"/>
<dbReference type="RefSeq" id="WP_091737658.1">
    <property type="nucleotide sequence ID" value="NZ_FNNQ01000004.1"/>
</dbReference>
<dbReference type="InterPro" id="IPR036291">
    <property type="entry name" value="NAD(P)-bd_dom_sf"/>
</dbReference>
<evidence type="ECO:0000313" key="14">
    <source>
        <dbReference type="Proteomes" id="UP000198534"/>
    </source>
</evidence>
<keyword evidence="7" id="KW-0560">Oxidoreductase</keyword>
<dbReference type="FunFam" id="3.40.50.720:FF:000208">
    <property type="entry name" value="Prephenate dehydrogenase"/>
    <property type="match status" value="1"/>
</dbReference>
<comment type="pathway">
    <text evidence="1">Amino-acid biosynthesis; L-tyrosine biosynthesis; (4-hydroxyphenyl)pyruvate from prephenate (NAD(+) route): step 1/1.</text>
</comment>
<dbReference type="AlphaFoldDB" id="A0A1H2UTC7"/>
<dbReference type="STRING" id="1048340.SAMN05444487_104216"/>
<accession>A0A1H2UTC7</accession>
<dbReference type="InterPro" id="IPR050812">
    <property type="entry name" value="Preph/Arog_dehydrog"/>
</dbReference>
<dbReference type="PANTHER" id="PTHR21363">
    <property type="entry name" value="PREPHENATE DEHYDROGENASE"/>
    <property type="match status" value="1"/>
</dbReference>
<evidence type="ECO:0000256" key="5">
    <source>
        <dbReference type="ARBA" id="ARBA00022498"/>
    </source>
</evidence>
<dbReference type="Gene3D" id="1.10.3660.10">
    <property type="entry name" value="6-phosphogluconate dehydrogenase C-terminal like domain"/>
    <property type="match status" value="1"/>
</dbReference>
<dbReference type="EMBL" id="FNNQ01000004">
    <property type="protein sequence ID" value="SDW59366.1"/>
    <property type="molecule type" value="Genomic_DNA"/>
</dbReference>
<evidence type="ECO:0000256" key="1">
    <source>
        <dbReference type="ARBA" id="ARBA00005067"/>
    </source>
</evidence>
<keyword evidence="14" id="KW-1185">Reference proteome</keyword>
<dbReference type="GO" id="GO:0070403">
    <property type="term" value="F:NAD+ binding"/>
    <property type="evidence" value="ECO:0007669"/>
    <property type="project" value="InterPro"/>
</dbReference>
<dbReference type="InterPro" id="IPR003099">
    <property type="entry name" value="Prephen_DH"/>
</dbReference>
<dbReference type="SUPFAM" id="SSF55021">
    <property type="entry name" value="ACT-like"/>
    <property type="match status" value="1"/>
</dbReference>
<evidence type="ECO:0000256" key="10">
    <source>
        <dbReference type="ARBA" id="ARBA00049260"/>
    </source>
</evidence>
<dbReference type="SUPFAM" id="SSF51735">
    <property type="entry name" value="NAD(P)-binding Rossmann-fold domains"/>
    <property type="match status" value="1"/>
</dbReference>
<evidence type="ECO:0000259" key="11">
    <source>
        <dbReference type="PROSITE" id="PS51176"/>
    </source>
</evidence>
<dbReference type="GO" id="GO:0004665">
    <property type="term" value="F:prephenate dehydrogenase (NADP+) activity"/>
    <property type="evidence" value="ECO:0007669"/>
    <property type="project" value="InterPro"/>
</dbReference>
<keyword evidence="9" id="KW-0057">Aromatic amino acid biosynthesis</keyword>
<dbReference type="Gene3D" id="3.40.50.720">
    <property type="entry name" value="NAD(P)-binding Rossmann-like Domain"/>
    <property type="match status" value="1"/>
</dbReference>
<comment type="catalytic activity">
    <reaction evidence="10">
        <text>prephenate + NAD(+) = 3-(4-hydroxyphenyl)pyruvate + CO2 + NADH</text>
        <dbReference type="Rhea" id="RHEA:13869"/>
        <dbReference type="ChEBI" id="CHEBI:16526"/>
        <dbReference type="ChEBI" id="CHEBI:29934"/>
        <dbReference type="ChEBI" id="CHEBI:36242"/>
        <dbReference type="ChEBI" id="CHEBI:57540"/>
        <dbReference type="ChEBI" id="CHEBI:57945"/>
        <dbReference type="EC" id="1.3.1.12"/>
    </reaction>
</comment>
<keyword evidence="8" id="KW-0520">NAD</keyword>
<keyword evidence="6" id="KW-0028">Amino-acid biosynthesis</keyword>
<evidence type="ECO:0000313" key="13">
    <source>
        <dbReference type="EMBL" id="SDW59366.1"/>
    </source>
</evidence>
<feature type="domain" description="ACT" evidence="12">
    <location>
        <begin position="297"/>
        <end position="372"/>
    </location>
</feature>
<organism evidence="13 14">
    <name type="scientific">Marininema mesophilum</name>
    <dbReference type="NCBI Taxonomy" id="1048340"/>
    <lineage>
        <taxon>Bacteria</taxon>
        <taxon>Bacillati</taxon>
        <taxon>Bacillota</taxon>
        <taxon>Bacilli</taxon>
        <taxon>Bacillales</taxon>
        <taxon>Thermoactinomycetaceae</taxon>
        <taxon>Marininema</taxon>
    </lineage>
</organism>
<evidence type="ECO:0000256" key="9">
    <source>
        <dbReference type="ARBA" id="ARBA00023141"/>
    </source>
</evidence>
<feature type="domain" description="Prephenate/arogenate dehydrogenase" evidence="11">
    <location>
        <begin position="2"/>
        <end position="291"/>
    </location>
</feature>
<reference evidence="13 14" key="1">
    <citation type="submission" date="2016-10" db="EMBL/GenBank/DDBJ databases">
        <authorList>
            <person name="de Groot N.N."/>
        </authorList>
    </citation>
    <scope>NUCLEOTIDE SEQUENCE [LARGE SCALE GENOMIC DNA]</scope>
    <source>
        <strain evidence="13 14">DSM 45610</strain>
    </source>
</reference>
<dbReference type="InterPro" id="IPR008927">
    <property type="entry name" value="6-PGluconate_DH-like_C_sf"/>
</dbReference>
<dbReference type="PROSITE" id="PS51176">
    <property type="entry name" value="PDH_ADH"/>
    <property type="match status" value="1"/>
</dbReference>
<dbReference type="PROSITE" id="PS51671">
    <property type="entry name" value="ACT"/>
    <property type="match status" value="1"/>
</dbReference>
<dbReference type="OrthoDB" id="9802008at2"/>
<dbReference type="Pfam" id="PF02153">
    <property type="entry name" value="PDH_N"/>
    <property type="match status" value="1"/>
</dbReference>
<dbReference type="InterPro" id="IPR046826">
    <property type="entry name" value="PDH_N"/>
</dbReference>
<keyword evidence="5" id="KW-0827">Tyrosine biosynthesis</keyword>
<dbReference type="InterPro" id="IPR045865">
    <property type="entry name" value="ACT-like_dom_sf"/>
</dbReference>
<dbReference type="NCBIfam" id="NF005107">
    <property type="entry name" value="PRK06545.1-5"/>
    <property type="match status" value="1"/>
</dbReference>
<comment type="similarity">
    <text evidence="2">Belongs to the prephenate/arogenate dehydrogenase family.</text>
</comment>
<evidence type="ECO:0000256" key="8">
    <source>
        <dbReference type="ARBA" id="ARBA00023027"/>
    </source>
</evidence>
<evidence type="ECO:0000256" key="4">
    <source>
        <dbReference type="ARBA" id="ARBA00016891"/>
    </source>
</evidence>
<sequence length="372" mass="40989">MKKAAILGIGLIGGSLARCLKERTNLIVEGFDSSKESLALATSAGIIDRGHTDLTQAVAEADFVFLAVPVQAAKGLLDQLSHIPLKKGCILSDVGSTKEEIVAHANQLKELSAIFIGGHPMAGSHRSGVQATNPLLFENAYYVLTPLPDTPTSDVERLSDLLSVATRGKLVTMAPEYHDQVVGAISHLPHIIASGLVNQVSRYNDKNEWFHRLAAGGFRDLTRIAAAHPIMWRDILLSNRKAILHLMDDWIAEMEGVREAIAEANAEEIQSFFTRAKISREGLPERRFKGMLHPLYECYVDVPDYPGAIAAVSKLLADNEVNIQNIGVMENREDCAGVLRLVFVDEEKLIRARELLRAKQYYVFDLDEQEEG</sequence>
<evidence type="ECO:0000256" key="7">
    <source>
        <dbReference type="ARBA" id="ARBA00023002"/>
    </source>
</evidence>
<name>A0A1H2UTC7_9BACL</name>
<evidence type="ECO:0000256" key="3">
    <source>
        <dbReference type="ARBA" id="ARBA00012068"/>
    </source>
</evidence>
<evidence type="ECO:0000256" key="2">
    <source>
        <dbReference type="ARBA" id="ARBA00007964"/>
    </source>
</evidence>
<dbReference type="InterPro" id="IPR046825">
    <property type="entry name" value="PDH_C"/>
</dbReference>
<dbReference type="PANTHER" id="PTHR21363:SF0">
    <property type="entry name" value="PREPHENATE DEHYDROGENASE [NADP(+)]"/>
    <property type="match status" value="1"/>
</dbReference>
<dbReference type="GO" id="GO:0008977">
    <property type="term" value="F:prephenate dehydrogenase (NAD+) activity"/>
    <property type="evidence" value="ECO:0007669"/>
    <property type="project" value="UniProtKB-EC"/>
</dbReference>
<gene>
    <name evidence="13" type="ORF">SAMN05444487_104216</name>
</gene>
<dbReference type="Proteomes" id="UP000198534">
    <property type="component" value="Unassembled WGS sequence"/>
</dbReference>
<dbReference type="InterPro" id="IPR002912">
    <property type="entry name" value="ACT_dom"/>
</dbReference>
<evidence type="ECO:0000256" key="6">
    <source>
        <dbReference type="ARBA" id="ARBA00022605"/>
    </source>
</evidence>
<dbReference type="EC" id="1.3.1.12" evidence="3"/>
<dbReference type="UniPathway" id="UPA00122">
    <property type="reaction ID" value="UER00961"/>
</dbReference>
<evidence type="ECO:0000259" key="12">
    <source>
        <dbReference type="PROSITE" id="PS51671"/>
    </source>
</evidence>